<dbReference type="GeneID" id="81369479"/>
<protein>
    <submittedName>
        <fullName evidence="1">Uncharacterized protein</fullName>
    </submittedName>
</protein>
<sequence length="314" mass="35756">MRRMIELPWVFDSTPSPSIIYDIFDRLYHPDSLIFIDEQSRQDDTAIVLLYEPELKAVRVPINGANLLLSAVTGGKATLEGSPVADSHDSEVCCLSKCQGSFLTTKLTKAQETEVIQNQEEPYSSNKDYIVIILESMTEEELEKIKTELFLNSKDFHWINVSSKLESPDMEGLLAYFETKRQKSPKFFIAVDRKTLEVANTPVDKRYQAPEVIIASHEGTRFWISDDIDRSHALVHAGYGYQRTTADYAVLAYVNLMVSNMGFYDLCEEHEAVYWKACKSWAEENMESVFRGERRLASAWYPARGGGGRIDYDG</sequence>
<name>A0A9W9W311_9EURO</name>
<dbReference type="Proteomes" id="UP001147747">
    <property type="component" value="Unassembled WGS sequence"/>
</dbReference>
<evidence type="ECO:0000313" key="2">
    <source>
        <dbReference type="Proteomes" id="UP001147747"/>
    </source>
</evidence>
<dbReference type="RefSeq" id="XP_056489801.1">
    <property type="nucleotide sequence ID" value="XM_056630499.1"/>
</dbReference>
<proteinExistence type="predicted"/>
<reference evidence="1" key="2">
    <citation type="journal article" date="2023" name="IMA Fungus">
        <title>Comparative genomic study of the Penicillium genus elucidates a diverse pangenome and 15 lateral gene transfer events.</title>
        <authorList>
            <person name="Petersen C."/>
            <person name="Sorensen T."/>
            <person name="Nielsen M.R."/>
            <person name="Sondergaard T.E."/>
            <person name="Sorensen J.L."/>
            <person name="Fitzpatrick D.A."/>
            <person name="Frisvad J.C."/>
            <person name="Nielsen K.L."/>
        </authorList>
    </citation>
    <scope>NUCLEOTIDE SEQUENCE</scope>
    <source>
        <strain evidence="1">IBT 29677</strain>
    </source>
</reference>
<reference evidence="1" key="1">
    <citation type="submission" date="2022-12" db="EMBL/GenBank/DDBJ databases">
        <authorList>
            <person name="Petersen C."/>
        </authorList>
    </citation>
    <scope>NUCLEOTIDE SEQUENCE</scope>
    <source>
        <strain evidence="1">IBT 29677</strain>
    </source>
</reference>
<comment type="caution">
    <text evidence="1">The sequence shown here is derived from an EMBL/GenBank/DDBJ whole genome shotgun (WGS) entry which is preliminary data.</text>
</comment>
<organism evidence="1 2">
    <name type="scientific">Penicillium cosmopolitanum</name>
    <dbReference type="NCBI Taxonomy" id="1131564"/>
    <lineage>
        <taxon>Eukaryota</taxon>
        <taxon>Fungi</taxon>
        <taxon>Dikarya</taxon>
        <taxon>Ascomycota</taxon>
        <taxon>Pezizomycotina</taxon>
        <taxon>Eurotiomycetes</taxon>
        <taxon>Eurotiomycetidae</taxon>
        <taxon>Eurotiales</taxon>
        <taxon>Aspergillaceae</taxon>
        <taxon>Penicillium</taxon>
    </lineage>
</organism>
<keyword evidence="2" id="KW-1185">Reference proteome</keyword>
<dbReference type="EMBL" id="JAPZBU010000006">
    <property type="protein sequence ID" value="KAJ5397749.1"/>
    <property type="molecule type" value="Genomic_DNA"/>
</dbReference>
<dbReference type="OrthoDB" id="4292696at2759"/>
<accession>A0A9W9W311</accession>
<gene>
    <name evidence="1" type="ORF">N7509_005862</name>
</gene>
<dbReference type="AlphaFoldDB" id="A0A9W9W311"/>
<evidence type="ECO:0000313" key="1">
    <source>
        <dbReference type="EMBL" id="KAJ5397749.1"/>
    </source>
</evidence>